<reference evidence="3" key="3">
    <citation type="submission" date="2018-08" db="EMBL/GenBank/DDBJ databases">
        <title>Leveraging single-cell genomics to expand the Fungal Tree of Life.</title>
        <authorList>
            <consortium name="DOE Joint Genome Institute"/>
            <person name="Ahrendt S.R."/>
            <person name="Quandt C.A."/>
            <person name="Ciobanu D."/>
            <person name="Clum A."/>
            <person name="Salamov A."/>
            <person name="Andreopoulos B."/>
            <person name="Cheng J.-F."/>
            <person name="Woyke T."/>
            <person name="Pelin A."/>
            <person name="Henrissat B."/>
            <person name="Reynolds N."/>
            <person name="Benny G.L."/>
            <person name="Smith M.E."/>
            <person name="James T.Y."/>
            <person name="Grigoriev I.V."/>
        </authorList>
    </citation>
    <scope>NUCLEOTIDE SEQUENCE</scope>
    <source>
        <strain evidence="3">CSF55</strain>
    </source>
</reference>
<dbReference type="Proteomes" id="UP000281549">
    <property type="component" value="Unassembled WGS sequence"/>
</dbReference>
<dbReference type="Proteomes" id="UP000030755">
    <property type="component" value="Unassembled WGS sequence"/>
</dbReference>
<dbReference type="EMBL" id="KE560410">
    <property type="protein sequence ID" value="EPZ36867.1"/>
    <property type="molecule type" value="Genomic_DNA"/>
</dbReference>
<name>A0A075B2S0_ROZAC</name>
<protein>
    <submittedName>
        <fullName evidence="2">Uncharacterized protein</fullName>
    </submittedName>
</protein>
<reference evidence="2 4" key="1">
    <citation type="journal article" date="2013" name="Curr. Biol.">
        <title>Shared signatures of parasitism and phylogenomics unite Cryptomycota and microsporidia.</title>
        <authorList>
            <person name="James T.Y."/>
            <person name="Pelin A."/>
            <person name="Bonen L."/>
            <person name="Ahrendt S."/>
            <person name="Sain D."/>
            <person name="Corradi N."/>
            <person name="Stajich J.E."/>
        </authorList>
    </citation>
    <scope>NUCLEOTIDE SEQUENCE [LARGE SCALE GENOMIC DNA]</scope>
    <source>
        <strain evidence="2">CSF55</strain>
        <strain evidence="2">CSF55</strain>
    </source>
</reference>
<proteinExistence type="predicted"/>
<sequence length="141" mass="15908">METEVKAYLASFSYEKNMKISEALVANAIRAHQVEAETVTINGKTNMVTVILSSPDEAKKINEETQMSTVLISGKRVYIRNRDRLNIYMLRARNIPGAIIIIERETAQERREIGKTNYVARDRTQDHTDTGHAFGHPATSS</sequence>
<accession>A0A075B2S0</accession>
<reference evidence="5" key="2">
    <citation type="journal article" date="2018" name="Nat. Microbiol.">
        <title>Leveraging single-cell genomics to expand the fungal tree of life.</title>
        <authorList>
            <person name="Ahrendt S.R."/>
            <person name="Quandt C.A."/>
            <person name="Ciobanu D."/>
            <person name="Clum A."/>
            <person name="Salamov A."/>
            <person name="Andreopoulos B."/>
            <person name="Cheng J.F."/>
            <person name="Woyke T."/>
            <person name="Pelin A."/>
            <person name="Henrissat B."/>
            <person name="Reynolds N.K."/>
            <person name="Benny G.L."/>
            <person name="Smith M.E."/>
            <person name="James T.Y."/>
            <person name="Grigoriev I.V."/>
        </authorList>
    </citation>
    <scope>NUCLEOTIDE SEQUENCE [LARGE SCALE GENOMIC DNA]</scope>
    <source>
        <strain evidence="5">CSF55</strain>
    </source>
</reference>
<dbReference type="EMBL" id="ML005707">
    <property type="protein sequence ID" value="RKP17710.1"/>
    <property type="molecule type" value="Genomic_DNA"/>
</dbReference>
<organism evidence="2 4">
    <name type="scientific">Rozella allomycis (strain CSF55)</name>
    <dbReference type="NCBI Taxonomy" id="988480"/>
    <lineage>
        <taxon>Eukaryota</taxon>
        <taxon>Fungi</taxon>
        <taxon>Fungi incertae sedis</taxon>
        <taxon>Cryptomycota</taxon>
        <taxon>Cryptomycota incertae sedis</taxon>
        <taxon>Rozella</taxon>
    </lineage>
</organism>
<dbReference type="HOGENOM" id="CLU_1826394_0_0_1"/>
<keyword evidence="4" id="KW-1185">Reference proteome</keyword>
<evidence type="ECO:0000313" key="5">
    <source>
        <dbReference type="Proteomes" id="UP000281549"/>
    </source>
</evidence>
<gene>
    <name evidence="2" type="ORF">O9G_004735</name>
    <name evidence="3" type="ORF">ROZALSC1DRAFT_30520</name>
</gene>
<evidence type="ECO:0000313" key="4">
    <source>
        <dbReference type="Proteomes" id="UP000030755"/>
    </source>
</evidence>
<evidence type="ECO:0000313" key="2">
    <source>
        <dbReference type="EMBL" id="EPZ36867.1"/>
    </source>
</evidence>
<evidence type="ECO:0000256" key="1">
    <source>
        <dbReference type="SAM" id="MobiDB-lite"/>
    </source>
</evidence>
<dbReference type="AlphaFoldDB" id="A0A075B2S0"/>
<evidence type="ECO:0000313" key="3">
    <source>
        <dbReference type="EMBL" id="RKP17710.1"/>
    </source>
</evidence>
<feature type="region of interest" description="Disordered" evidence="1">
    <location>
        <begin position="122"/>
        <end position="141"/>
    </location>
</feature>